<evidence type="ECO:0000313" key="2">
    <source>
        <dbReference type="Proteomes" id="UP000663828"/>
    </source>
</evidence>
<gene>
    <name evidence="1" type="ORF">XAT740_LOCUS41210</name>
</gene>
<proteinExistence type="predicted"/>
<dbReference type="Proteomes" id="UP000663828">
    <property type="component" value="Unassembled WGS sequence"/>
</dbReference>
<feature type="non-terminal residue" evidence="1">
    <location>
        <position position="147"/>
    </location>
</feature>
<reference evidence="1" key="1">
    <citation type="submission" date="2021-02" db="EMBL/GenBank/DDBJ databases">
        <authorList>
            <person name="Nowell W R."/>
        </authorList>
    </citation>
    <scope>NUCLEOTIDE SEQUENCE</scope>
</reference>
<evidence type="ECO:0000313" key="1">
    <source>
        <dbReference type="EMBL" id="CAF1527392.1"/>
    </source>
</evidence>
<organism evidence="1 2">
    <name type="scientific">Adineta ricciae</name>
    <name type="common">Rotifer</name>
    <dbReference type="NCBI Taxonomy" id="249248"/>
    <lineage>
        <taxon>Eukaryota</taxon>
        <taxon>Metazoa</taxon>
        <taxon>Spiralia</taxon>
        <taxon>Gnathifera</taxon>
        <taxon>Rotifera</taxon>
        <taxon>Eurotatoria</taxon>
        <taxon>Bdelloidea</taxon>
        <taxon>Adinetida</taxon>
        <taxon>Adinetidae</taxon>
        <taxon>Adineta</taxon>
    </lineage>
</organism>
<keyword evidence="2" id="KW-1185">Reference proteome</keyword>
<dbReference type="AlphaFoldDB" id="A0A815V1W0"/>
<dbReference type="EMBL" id="CAJNOR010004788">
    <property type="protein sequence ID" value="CAF1527392.1"/>
    <property type="molecule type" value="Genomic_DNA"/>
</dbReference>
<protein>
    <submittedName>
        <fullName evidence="1">Uncharacterized protein</fullName>
    </submittedName>
</protein>
<accession>A0A815V1W0</accession>
<sequence length="147" mass="17108">MTDIVARNWAINLWYQNVSHSFQKFLQTALDSEPDLAAIELWIYVIRNLPQWMQTVLDRIPFKLVELLFQQILEHTAVALGEGNRVIFNDIAALYSRYGIEFCSDKTKPDDTRLIEFIQKYVCEDGECSLAKAFRALFKAHFGRDES</sequence>
<comment type="caution">
    <text evidence="1">The sequence shown here is derived from an EMBL/GenBank/DDBJ whole genome shotgun (WGS) entry which is preliminary data.</text>
</comment>
<name>A0A815V1W0_ADIRI</name>